<gene>
    <name evidence="3" type="primary">def</name>
    <name evidence="4" type="ORF">CCDG5_1294</name>
</gene>
<dbReference type="GO" id="GO:0042586">
    <property type="term" value="F:peptide deformylase activity"/>
    <property type="evidence" value="ECO:0007669"/>
    <property type="project" value="UniProtKB-UniRule"/>
</dbReference>
<dbReference type="Proteomes" id="UP000032431">
    <property type="component" value="Chromosome I"/>
</dbReference>
<keyword evidence="3" id="KW-0378">Hydrolase</keyword>
<proteinExistence type="inferred from homology"/>
<evidence type="ECO:0000313" key="4">
    <source>
        <dbReference type="EMBL" id="CDZ24408.1"/>
    </source>
</evidence>
<comment type="catalytic activity">
    <reaction evidence="3">
        <text>N-terminal N-formyl-L-methionyl-[peptide] + H2O = N-terminal L-methionyl-[peptide] + formate</text>
        <dbReference type="Rhea" id="RHEA:24420"/>
        <dbReference type="Rhea" id="RHEA-COMP:10639"/>
        <dbReference type="Rhea" id="RHEA-COMP:10640"/>
        <dbReference type="ChEBI" id="CHEBI:15377"/>
        <dbReference type="ChEBI" id="CHEBI:15740"/>
        <dbReference type="ChEBI" id="CHEBI:49298"/>
        <dbReference type="ChEBI" id="CHEBI:64731"/>
        <dbReference type="EC" id="3.5.1.88"/>
    </reaction>
</comment>
<evidence type="ECO:0000256" key="2">
    <source>
        <dbReference type="ARBA" id="ARBA00023004"/>
    </source>
</evidence>
<evidence type="ECO:0000256" key="1">
    <source>
        <dbReference type="ARBA" id="ARBA00010759"/>
    </source>
</evidence>
<dbReference type="SUPFAM" id="SSF56420">
    <property type="entry name" value="Peptide deformylase"/>
    <property type="match status" value="1"/>
</dbReference>
<dbReference type="NCBIfam" id="NF001159">
    <property type="entry name" value="PRK00150.1-3"/>
    <property type="match status" value="1"/>
</dbReference>
<comment type="similarity">
    <text evidence="1 3">Belongs to the polypeptide deformylase family.</text>
</comment>
<keyword evidence="5" id="KW-1185">Reference proteome</keyword>
<evidence type="ECO:0000256" key="3">
    <source>
        <dbReference type="HAMAP-Rule" id="MF_00163"/>
    </source>
</evidence>
<keyword evidence="3" id="KW-0479">Metal-binding</keyword>
<dbReference type="EMBL" id="LM995447">
    <property type="protein sequence ID" value="CDZ24408.1"/>
    <property type="molecule type" value="Genomic_DNA"/>
</dbReference>
<dbReference type="Gene3D" id="3.90.45.10">
    <property type="entry name" value="Peptide deformylase"/>
    <property type="match status" value="1"/>
</dbReference>
<dbReference type="HAMAP" id="MF_00163">
    <property type="entry name" value="Pep_deformylase"/>
    <property type="match status" value="1"/>
</dbReference>
<dbReference type="GO" id="GO:0006412">
    <property type="term" value="P:translation"/>
    <property type="evidence" value="ECO:0007669"/>
    <property type="project" value="UniProtKB-UniRule"/>
</dbReference>
<feature type="binding site" evidence="3">
    <location>
        <position position="130"/>
    </location>
    <ligand>
        <name>Fe cation</name>
        <dbReference type="ChEBI" id="CHEBI:24875"/>
    </ligand>
</feature>
<keyword evidence="2 3" id="KW-0408">Iron</keyword>
<dbReference type="GO" id="GO:0046872">
    <property type="term" value="F:metal ion binding"/>
    <property type="evidence" value="ECO:0007669"/>
    <property type="project" value="UniProtKB-KW"/>
</dbReference>
<dbReference type="STRING" id="29343.CCDG5_1294"/>
<evidence type="ECO:0000313" key="5">
    <source>
        <dbReference type="Proteomes" id="UP000032431"/>
    </source>
</evidence>
<dbReference type="OrthoDB" id="9784988at2"/>
<dbReference type="Pfam" id="PF01327">
    <property type="entry name" value="Pep_deformylase"/>
    <property type="match status" value="1"/>
</dbReference>
<dbReference type="PANTHER" id="PTHR10458:SF22">
    <property type="entry name" value="PEPTIDE DEFORMYLASE"/>
    <property type="match status" value="1"/>
</dbReference>
<dbReference type="NCBIfam" id="TIGR00079">
    <property type="entry name" value="pept_deformyl"/>
    <property type="match status" value="1"/>
</dbReference>
<dbReference type="HOGENOM" id="CLU_061901_4_2_9"/>
<dbReference type="PRINTS" id="PR01576">
    <property type="entry name" value="PDEFORMYLASE"/>
</dbReference>
<sequence>MAIRNVVKLGDDILRKKSKPVTEFNEKLNQLLDDMKETLKSQDGVGLAAPQVGVLKRAIVVSDEGNMIELINPVVVKASGVQENVEGCLSIPGKYGITKRPRKVTVKAQDRNGNEIMVTGTDLLARCLCHEIDHLNGILFIDNVIRMLEPEELQPKNKNKK</sequence>
<protein>
    <recommendedName>
        <fullName evidence="3">Peptide deformylase</fullName>
        <shortName evidence="3">PDF</shortName>
        <ecNumber evidence="3">3.5.1.88</ecNumber>
    </recommendedName>
    <alternativeName>
        <fullName evidence="3">Polypeptide deformylase</fullName>
    </alternativeName>
</protein>
<feature type="binding site" evidence="3">
    <location>
        <position position="134"/>
    </location>
    <ligand>
        <name>Fe cation</name>
        <dbReference type="ChEBI" id="CHEBI:24875"/>
    </ligand>
</feature>
<dbReference type="InterPro" id="IPR023635">
    <property type="entry name" value="Peptide_deformylase"/>
</dbReference>
<dbReference type="EC" id="3.5.1.88" evidence="3"/>
<name>A0A078KPS0_9FIRM</name>
<dbReference type="PANTHER" id="PTHR10458">
    <property type="entry name" value="PEPTIDE DEFORMYLASE"/>
    <property type="match status" value="1"/>
</dbReference>
<comment type="cofactor">
    <cofactor evidence="3">
        <name>Fe(2+)</name>
        <dbReference type="ChEBI" id="CHEBI:29033"/>
    </cofactor>
    <text evidence="3">Binds 1 Fe(2+) ion.</text>
</comment>
<organism evidence="4 5">
    <name type="scientific">[Clostridium] cellulosi</name>
    <dbReference type="NCBI Taxonomy" id="29343"/>
    <lineage>
        <taxon>Bacteria</taxon>
        <taxon>Bacillati</taxon>
        <taxon>Bacillota</taxon>
        <taxon>Clostridia</taxon>
        <taxon>Eubacteriales</taxon>
        <taxon>Oscillospiraceae</taxon>
        <taxon>Oscillospiraceae incertae sedis</taxon>
    </lineage>
</organism>
<dbReference type="AlphaFoldDB" id="A0A078KPS0"/>
<dbReference type="InterPro" id="IPR036821">
    <property type="entry name" value="Peptide_deformylase_sf"/>
</dbReference>
<dbReference type="CDD" id="cd00487">
    <property type="entry name" value="Pep_deformylase"/>
    <property type="match status" value="1"/>
</dbReference>
<comment type="function">
    <text evidence="3">Removes the formyl group from the N-terminal Met of newly synthesized proteins. Requires at least a dipeptide for an efficient rate of reaction. N-terminal L-methionine is a prerequisite for activity but the enzyme has broad specificity at other positions.</text>
</comment>
<reference evidence="5" key="1">
    <citation type="submission" date="2014-07" db="EMBL/GenBank/DDBJ databases">
        <authorList>
            <person name="Wibberg D."/>
        </authorList>
    </citation>
    <scope>NUCLEOTIDE SEQUENCE [LARGE SCALE GENOMIC DNA]</scope>
    <source>
        <strain evidence="5">DG5</strain>
    </source>
</reference>
<dbReference type="PATRIC" id="fig|29343.3.peg.1363"/>
<dbReference type="PIRSF" id="PIRSF004749">
    <property type="entry name" value="Pep_def"/>
    <property type="match status" value="1"/>
</dbReference>
<feature type="active site" evidence="3">
    <location>
        <position position="131"/>
    </location>
</feature>
<feature type="binding site" evidence="3">
    <location>
        <position position="88"/>
    </location>
    <ligand>
        <name>Fe cation</name>
        <dbReference type="ChEBI" id="CHEBI:24875"/>
    </ligand>
</feature>
<keyword evidence="3" id="KW-0648">Protein biosynthesis</keyword>
<accession>A0A078KPS0</accession>
<dbReference type="KEGG" id="ccel:CCDG5_1294"/>